<feature type="region of interest" description="Disordered" evidence="1">
    <location>
        <begin position="723"/>
        <end position="798"/>
    </location>
</feature>
<feature type="region of interest" description="Disordered" evidence="1">
    <location>
        <begin position="278"/>
        <end position="297"/>
    </location>
</feature>
<feature type="compositionally biased region" description="Basic and acidic residues" evidence="1">
    <location>
        <begin position="280"/>
        <end position="290"/>
    </location>
</feature>
<evidence type="ECO:0000313" key="2">
    <source>
        <dbReference type="EMBL" id="VEN58182.1"/>
    </source>
</evidence>
<gene>
    <name evidence="2" type="ORF">CALMAC_LOCUS16594</name>
</gene>
<sequence>MESNASSSDESAKYDRHLHITMDYDSGYMSHNPESNLDSPLESLSETTSISKPVFLSEDALLEQPIIIKSETKSDLSFQIDNENYEETRQLFFNVSDDETVLSASASSKEDNFSALKCSESSGSDKSTEIPVAAPIVVDKATLDINTPSVDDEKCLIKDLENIGTAFTNITNTLVTADPKKKLVLVLSKCDKENMYSVKRKYGSLTPDSSFDRSLENNNVSDASMSLDETLDNPIITSKSMMELKSETENFENDKCDIKNESTFTVYSDISMDISLTDRSQNESNEKNDSKLLLSGNPSTNNTCGNITIAHLMDNNENQSKLSIDQNFPIIKSEIKSEYGDISYSNDQQNIILPTVKCESITDVNLVDIFKLHDEVDSIASTNSTPKKGYINPLQSCMSPDLFEDEEEPAKPVIEVVQPEKQIAEEKYLHKKDYRLIRRVQGTLTGVLPPQSMTVCNTSVDEILNKIESNKNYFFWNNETVTKETEKNEENLNISNESVVAGEPKSLLITGSLEECTKKEFPYIMEGRNHGLYFNSSRLSEQLEDLLSKYAQRYVGAETQSSCTVFDLEADMRSPSKRCRLAGRRWTAKSPGRRLSHLARRRITFSSANLAAAGTSGAAGSRARQILVDAKRLELLSRRKSPRKTPKKTPNKSPKKKTRTPSSSAKKKLAMRFRKMTGEIENTIPGTSADVLKSSSKRALFQSPDKKKESSLFLPTTFGLSTFENSPSKKLPTKRALFSSPNKRSPLKRSPFKRSPFLERKRKRTDSEEGHPVSKMPRSMSSMSEISRPFDPDMKMPLNRTKSDVEIGSMVRQPLGELSAVHKKKLQWAVYEALRSQNVTPAHNQFKLFASVLARVTRRLMLNVTLGQPRPEGSTTERMLRIAKHHVISVIKGKSVEEIISEYNRLKARTFKPQGYIGIEEFNRLESMSKENILRERIENAANSANKTVENVPTKFTPNNRVERIRKVINFGDDDNR</sequence>
<feature type="region of interest" description="Disordered" evidence="1">
    <location>
        <begin position="631"/>
        <end position="668"/>
    </location>
</feature>
<feature type="compositionally biased region" description="Basic residues" evidence="1">
    <location>
        <begin position="638"/>
        <end position="668"/>
    </location>
</feature>
<dbReference type="EMBL" id="CAACVG010011485">
    <property type="protein sequence ID" value="VEN58182.1"/>
    <property type="molecule type" value="Genomic_DNA"/>
</dbReference>
<evidence type="ECO:0000313" key="3">
    <source>
        <dbReference type="Proteomes" id="UP000410492"/>
    </source>
</evidence>
<accession>A0A653DD89</accession>
<dbReference type="Proteomes" id="UP000410492">
    <property type="component" value="Unassembled WGS sequence"/>
</dbReference>
<keyword evidence="3" id="KW-1185">Reference proteome</keyword>
<dbReference type="OrthoDB" id="8192658at2759"/>
<organism evidence="2 3">
    <name type="scientific">Callosobruchus maculatus</name>
    <name type="common">Southern cowpea weevil</name>
    <name type="synonym">Pulse bruchid</name>
    <dbReference type="NCBI Taxonomy" id="64391"/>
    <lineage>
        <taxon>Eukaryota</taxon>
        <taxon>Metazoa</taxon>
        <taxon>Ecdysozoa</taxon>
        <taxon>Arthropoda</taxon>
        <taxon>Hexapoda</taxon>
        <taxon>Insecta</taxon>
        <taxon>Pterygota</taxon>
        <taxon>Neoptera</taxon>
        <taxon>Endopterygota</taxon>
        <taxon>Coleoptera</taxon>
        <taxon>Polyphaga</taxon>
        <taxon>Cucujiformia</taxon>
        <taxon>Chrysomeloidea</taxon>
        <taxon>Chrysomelidae</taxon>
        <taxon>Bruchinae</taxon>
        <taxon>Bruchini</taxon>
        <taxon>Callosobruchus</taxon>
    </lineage>
</organism>
<protein>
    <submittedName>
        <fullName evidence="2">Uncharacterized protein</fullName>
    </submittedName>
</protein>
<reference evidence="2 3" key="1">
    <citation type="submission" date="2019-01" db="EMBL/GenBank/DDBJ databases">
        <authorList>
            <person name="Sayadi A."/>
        </authorList>
    </citation>
    <scope>NUCLEOTIDE SEQUENCE [LARGE SCALE GENOMIC DNA]</scope>
</reference>
<evidence type="ECO:0000256" key="1">
    <source>
        <dbReference type="SAM" id="MobiDB-lite"/>
    </source>
</evidence>
<name>A0A653DD89_CALMS</name>
<dbReference type="AlphaFoldDB" id="A0A653DD89"/>
<proteinExistence type="predicted"/>